<dbReference type="GO" id="GO:0005737">
    <property type="term" value="C:cytoplasm"/>
    <property type="evidence" value="ECO:0007669"/>
    <property type="project" value="TreeGrafter"/>
</dbReference>
<dbReference type="InterPro" id="IPR043129">
    <property type="entry name" value="ATPase_NBD"/>
</dbReference>
<dbReference type="GO" id="GO:0019150">
    <property type="term" value="F:D-ribulokinase activity"/>
    <property type="evidence" value="ECO:0007669"/>
    <property type="project" value="TreeGrafter"/>
</dbReference>
<dbReference type="PANTHER" id="PTHR43435">
    <property type="entry name" value="RIBULOKINASE"/>
    <property type="match status" value="1"/>
</dbReference>
<organism evidence="5 6">
    <name type="scientific">Dendroctonus ponderosae</name>
    <name type="common">Mountain pine beetle</name>
    <dbReference type="NCBI Taxonomy" id="77166"/>
    <lineage>
        <taxon>Eukaryota</taxon>
        <taxon>Metazoa</taxon>
        <taxon>Ecdysozoa</taxon>
        <taxon>Arthropoda</taxon>
        <taxon>Hexapoda</taxon>
        <taxon>Insecta</taxon>
        <taxon>Pterygota</taxon>
        <taxon>Neoptera</taxon>
        <taxon>Endopterygota</taxon>
        <taxon>Coleoptera</taxon>
        <taxon>Polyphaga</taxon>
        <taxon>Cucujiformia</taxon>
        <taxon>Curculionidae</taxon>
        <taxon>Scolytinae</taxon>
        <taxon>Dendroctonus</taxon>
    </lineage>
</organism>
<keyword evidence="2" id="KW-0418">Kinase</keyword>
<dbReference type="OrthoDB" id="203824at2759"/>
<dbReference type="AlphaFoldDB" id="U4UA14"/>
<dbReference type="Proteomes" id="UP000030742">
    <property type="component" value="Unassembled WGS sequence"/>
</dbReference>
<dbReference type="SUPFAM" id="SSF53067">
    <property type="entry name" value="Actin-like ATPase domain"/>
    <property type="match status" value="1"/>
</dbReference>
<feature type="domain" description="Carbohydrate kinase FGGY N-terminal" evidence="4">
    <location>
        <begin position="14"/>
        <end position="182"/>
    </location>
</feature>
<evidence type="ECO:0000256" key="3">
    <source>
        <dbReference type="SAM" id="MobiDB-lite"/>
    </source>
</evidence>
<evidence type="ECO:0000313" key="6">
    <source>
        <dbReference type="Proteomes" id="UP000030742"/>
    </source>
</evidence>
<reference evidence="5 6" key="1">
    <citation type="journal article" date="2013" name="Genome Biol.">
        <title>Draft genome of the mountain pine beetle, Dendroctonus ponderosae Hopkins, a major forest pest.</title>
        <authorList>
            <person name="Keeling C.I."/>
            <person name="Yuen M.M."/>
            <person name="Liao N.Y."/>
            <person name="Docking T.R."/>
            <person name="Chan S.K."/>
            <person name="Taylor G.A."/>
            <person name="Palmquist D.L."/>
            <person name="Jackman S.D."/>
            <person name="Nguyen A."/>
            <person name="Li M."/>
            <person name="Henderson H."/>
            <person name="Janes J.K."/>
            <person name="Zhao Y."/>
            <person name="Pandoh P."/>
            <person name="Moore R."/>
            <person name="Sperling F.A."/>
            <person name="Huber D.P."/>
            <person name="Birol I."/>
            <person name="Jones S.J."/>
            <person name="Bohlmann J."/>
        </authorList>
    </citation>
    <scope>NUCLEOTIDE SEQUENCE</scope>
</reference>
<proteinExistence type="predicted"/>
<evidence type="ECO:0000256" key="1">
    <source>
        <dbReference type="ARBA" id="ARBA00022679"/>
    </source>
</evidence>
<dbReference type="PANTHER" id="PTHR43435:SF4">
    <property type="entry name" value="FGGY CARBOHYDRATE KINASE DOMAIN-CONTAINING PROTEIN"/>
    <property type="match status" value="1"/>
</dbReference>
<dbReference type="InterPro" id="IPR018484">
    <property type="entry name" value="FGGY_N"/>
</dbReference>
<dbReference type="Pfam" id="PF00370">
    <property type="entry name" value="FGGY_N"/>
    <property type="match status" value="1"/>
</dbReference>
<dbReference type="Gene3D" id="3.30.420.40">
    <property type="match status" value="1"/>
</dbReference>
<dbReference type="EMBL" id="KB632191">
    <property type="protein sequence ID" value="ERL89862.1"/>
    <property type="molecule type" value="Genomic_DNA"/>
</dbReference>
<feature type="region of interest" description="Disordered" evidence="3">
    <location>
        <begin position="227"/>
        <end position="249"/>
    </location>
</feature>
<dbReference type="STRING" id="77166.U4UA14"/>
<gene>
    <name evidence="5" type="ORF">D910_07221</name>
</gene>
<evidence type="ECO:0000256" key="2">
    <source>
        <dbReference type="ARBA" id="ARBA00022777"/>
    </source>
</evidence>
<sequence length="249" mass="26953">MGDEAAGRTMEAFFVGVDVGTGSVRAALVGATGKIAKIHAKPTRTWNTQPDFYEQSSDDIWLAVVECVKAVVEGVPPTQVRGVGFDATCSLVCLDGEGRPLTVSPTGRDAQNVILWLDHRAVKETEFINAQRHPVLNYVGGKIFPEMETPKLLWLKRHLPATWAAAAHFFDLPDFLTWRATGCESRHLNSARENQVLLLAGVQVGVRNDSGGRGGLEPRLLRADRAGGAGGGGLAAHRRPRPAARERCR</sequence>
<accession>U4UA14</accession>
<protein>
    <recommendedName>
        <fullName evidence="4">Carbohydrate kinase FGGY N-terminal domain-containing protein</fullName>
    </recommendedName>
</protein>
<evidence type="ECO:0000313" key="5">
    <source>
        <dbReference type="EMBL" id="ERL89862.1"/>
    </source>
</evidence>
<keyword evidence="1" id="KW-0808">Transferase</keyword>
<name>U4UA14_DENPD</name>
<evidence type="ECO:0000259" key="4">
    <source>
        <dbReference type="Pfam" id="PF00370"/>
    </source>
</evidence>
<dbReference type="GO" id="GO:0019321">
    <property type="term" value="P:pentose metabolic process"/>
    <property type="evidence" value="ECO:0007669"/>
    <property type="project" value="TreeGrafter"/>
</dbReference>